<proteinExistence type="predicted"/>
<evidence type="ECO:0000256" key="1">
    <source>
        <dbReference type="ARBA" id="ARBA00004141"/>
    </source>
</evidence>
<dbReference type="GO" id="GO:0016020">
    <property type="term" value="C:membrane"/>
    <property type="evidence" value="ECO:0007669"/>
    <property type="project" value="UniProtKB-SubCell"/>
</dbReference>
<evidence type="ECO:0000313" key="5">
    <source>
        <dbReference type="EMBL" id="KAI1851797.1"/>
    </source>
</evidence>
<dbReference type="InterPro" id="IPR000537">
    <property type="entry name" value="UbiA_prenyltransferase"/>
</dbReference>
<dbReference type="Proteomes" id="UP000829685">
    <property type="component" value="Unassembled WGS sequence"/>
</dbReference>
<name>A0A9Q0AHX1_9PEZI</name>
<comment type="caution">
    <text evidence="5">The sequence shown here is derived from an EMBL/GenBank/DDBJ whole genome shotgun (WGS) entry which is preliminary data.</text>
</comment>
<keyword evidence="3" id="KW-1133">Transmembrane helix</keyword>
<evidence type="ECO:0000256" key="2">
    <source>
        <dbReference type="ARBA" id="ARBA00022692"/>
    </source>
</evidence>
<dbReference type="InterPro" id="IPR050475">
    <property type="entry name" value="Prenyltransferase_related"/>
</dbReference>
<gene>
    <name evidence="5" type="ORF">JX265_013154</name>
</gene>
<protein>
    <recommendedName>
        <fullName evidence="7">Digeranylgeranylglyceryl phosphate synthase</fullName>
    </recommendedName>
</protein>
<dbReference type="Pfam" id="PF01040">
    <property type="entry name" value="UbiA"/>
    <property type="match status" value="1"/>
</dbReference>
<dbReference type="PANTHER" id="PTHR42723">
    <property type="entry name" value="CHLOROPHYLL SYNTHASE"/>
    <property type="match status" value="1"/>
</dbReference>
<evidence type="ECO:0000313" key="6">
    <source>
        <dbReference type="Proteomes" id="UP000829685"/>
    </source>
</evidence>
<keyword evidence="2" id="KW-0812">Transmembrane</keyword>
<dbReference type="AlphaFoldDB" id="A0A9Q0AHX1"/>
<dbReference type="CDD" id="cd13965">
    <property type="entry name" value="PT_UbiA_3"/>
    <property type="match status" value="1"/>
</dbReference>
<dbReference type="EMBL" id="JAFIMR010000064">
    <property type="protein sequence ID" value="KAI1851797.1"/>
    <property type="molecule type" value="Genomic_DNA"/>
</dbReference>
<dbReference type="PANTHER" id="PTHR42723:SF1">
    <property type="entry name" value="CHLOROPHYLL SYNTHASE, CHLOROPLASTIC"/>
    <property type="match status" value="1"/>
</dbReference>
<evidence type="ECO:0000256" key="3">
    <source>
        <dbReference type="ARBA" id="ARBA00022989"/>
    </source>
</evidence>
<evidence type="ECO:0008006" key="7">
    <source>
        <dbReference type="Google" id="ProtNLM"/>
    </source>
</evidence>
<keyword evidence="6" id="KW-1185">Reference proteome</keyword>
<organism evidence="5 6">
    <name type="scientific">Neoarthrinium moseri</name>
    <dbReference type="NCBI Taxonomy" id="1658444"/>
    <lineage>
        <taxon>Eukaryota</taxon>
        <taxon>Fungi</taxon>
        <taxon>Dikarya</taxon>
        <taxon>Ascomycota</taxon>
        <taxon>Pezizomycotina</taxon>
        <taxon>Sordariomycetes</taxon>
        <taxon>Xylariomycetidae</taxon>
        <taxon>Amphisphaeriales</taxon>
        <taxon>Apiosporaceae</taxon>
        <taxon>Neoarthrinium</taxon>
    </lineage>
</organism>
<comment type="subcellular location">
    <subcellularLocation>
        <location evidence="1">Membrane</location>
        <topology evidence="1">Multi-pass membrane protein</topology>
    </subcellularLocation>
</comment>
<evidence type="ECO:0000256" key="4">
    <source>
        <dbReference type="ARBA" id="ARBA00023136"/>
    </source>
</evidence>
<reference evidence="5" key="1">
    <citation type="submission" date="2021-03" db="EMBL/GenBank/DDBJ databases">
        <title>Revisited historic fungal species revealed as producer of novel bioactive compounds through whole genome sequencing and comparative genomics.</title>
        <authorList>
            <person name="Vignolle G.A."/>
            <person name="Hochenegger N."/>
            <person name="Mach R.L."/>
            <person name="Mach-Aigner A.R."/>
            <person name="Javad Rahimi M."/>
            <person name="Salim K.A."/>
            <person name="Chan C.M."/>
            <person name="Lim L.B.L."/>
            <person name="Cai F."/>
            <person name="Druzhinina I.S."/>
            <person name="U'Ren J.M."/>
            <person name="Derntl C."/>
        </authorList>
    </citation>
    <scope>NUCLEOTIDE SEQUENCE</scope>
    <source>
        <strain evidence="5">TUCIM 5799</strain>
    </source>
</reference>
<dbReference type="InterPro" id="IPR044878">
    <property type="entry name" value="UbiA_sf"/>
</dbReference>
<sequence length="311" mass="34174">MEHTKQAGRDVSSRPKARVLYQAYSFLKYHAYTAYLLSCNNIFDIIVSGFLFGLINAPIAPRLSLGPSRSWSHLLKAAPGMLLWSWSNLAIFNLHNQRHGAEEDAVNKPWRPLPSKRLTPAQATWAMYCMYPVILGISWKFGGLGPCLLEAISCIHYNEWGGSSDPFLKNLLNGVGFACFLGGPLEVATGHSLLQGKAAIWMAILAASITTMSHAQDFRDKEGDRMAGRKTVPLIIGDTNARVLVAAGVLGGPAIACWFWQAGWSSLLAWLAGGAMSVNFFRDRSQKGDTLSWRMFPLWLLGMTLIPLGGF</sequence>
<keyword evidence="4" id="KW-0472">Membrane</keyword>
<dbReference type="Gene3D" id="1.10.357.140">
    <property type="entry name" value="UbiA prenyltransferase"/>
    <property type="match status" value="1"/>
</dbReference>
<dbReference type="GO" id="GO:0016765">
    <property type="term" value="F:transferase activity, transferring alkyl or aryl (other than methyl) groups"/>
    <property type="evidence" value="ECO:0007669"/>
    <property type="project" value="InterPro"/>
</dbReference>
<accession>A0A9Q0AHX1</accession>
<dbReference type="OrthoDB" id="434972at2759"/>